<feature type="transmembrane region" description="Helical" evidence="8">
    <location>
        <begin position="21"/>
        <end position="43"/>
    </location>
</feature>
<feature type="transmembrane region" description="Helical" evidence="8">
    <location>
        <begin position="368"/>
        <end position="390"/>
    </location>
</feature>
<keyword evidence="6 8" id="KW-1133">Transmembrane helix</keyword>
<organism evidence="10 11">
    <name type="scientific">Calycomorphotria hydatis</name>
    <dbReference type="NCBI Taxonomy" id="2528027"/>
    <lineage>
        <taxon>Bacteria</taxon>
        <taxon>Pseudomonadati</taxon>
        <taxon>Planctomycetota</taxon>
        <taxon>Planctomycetia</taxon>
        <taxon>Planctomycetales</taxon>
        <taxon>Planctomycetaceae</taxon>
        <taxon>Calycomorphotria</taxon>
    </lineage>
</organism>
<dbReference type="Pfam" id="PF12698">
    <property type="entry name" value="ABC2_membrane_3"/>
    <property type="match status" value="1"/>
</dbReference>
<feature type="transmembrane region" description="Helical" evidence="8">
    <location>
        <begin position="454"/>
        <end position="475"/>
    </location>
</feature>
<name>A0A517TBC0_9PLAN</name>
<dbReference type="PROSITE" id="PS51012">
    <property type="entry name" value="ABC_TM2"/>
    <property type="match status" value="1"/>
</dbReference>
<sequence length="482" mass="53262">MAIWEITSKDLSLLVRDRRTLAVLLALPMVFIAIIGLTSGKFMGLQNSNRQLKIVVLDEVDYAGIGTEAFWKSDDSTPGRFIVTSGRMREHPSWEADQQEHHRRQARNLIVKIVNQLQQQDGVTVMTLNNWCRRLEIEHDKNSPTDDRKLVAELLKDERVNAALLFGDRFYEMIYQRASHPQIMGAADSIVAPADIDLHVSTAGAASHHTAALNALVTLAMLRELTPVMTCLSRGNRTAPPFQQVSTSQAVQGDPCLSLAAQTNGPALKLEPPAIEDQSATQEEIYNDIVPSYTVMFVFFLVNIMARSFLHERDLGTLRRLQMAPISGLSILIGKTLPFLIISLSQTSLLLIAGRLLFGMSWGTNPWLLLPVIFCTSLAATTLGLMVATLIKSDAQVSAYATSAVIILAGVSGCFMPRKWMPDVMQQFSLGTPHAWSLIAYEEILSDATPDPQFVLSCCGMLLLFCAAFILIGAWRFRPASY</sequence>
<dbReference type="GO" id="GO:0140359">
    <property type="term" value="F:ABC-type transporter activity"/>
    <property type="evidence" value="ECO:0007669"/>
    <property type="project" value="InterPro"/>
</dbReference>
<dbReference type="PANTHER" id="PTHR30294">
    <property type="entry name" value="MEMBRANE COMPONENT OF ABC TRANSPORTER YHHJ-RELATED"/>
    <property type="match status" value="1"/>
</dbReference>
<evidence type="ECO:0000256" key="3">
    <source>
        <dbReference type="ARBA" id="ARBA00022448"/>
    </source>
</evidence>
<dbReference type="InterPro" id="IPR047817">
    <property type="entry name" value="ABC2_TM_bact-type"/>
</dbReference>
<accession>A0A517TBC0</accession>
<feature type="transmembrane region" description="Helical" evidence="8">
    <location>
        <begin position="331"/>
        <end position="356"/>
    </location>
</feature>
<evidence type="ECO:0000313" key="11">
    <source>
        <dbReference type="Proteomes" id="UP000319976"/>
    </source>
</evidence>
<evidence type="ECO:0000256" key="4">
    <source>
        <dbReference type="ARBA" id="ARBA00022475"/>
    </source>
</evidence>
<dbReference type="KEGG" id="chya:V22_29290"/>
<evidence type="ECO:0000256" key="7">
    <source>
        <dbReference type="ARBA" id="ARBA00023136"/>
    </source>
</evidence>
<keyword evidence="4" id="KW-1003">Cell membrane</keyword>
<proteinExistence type="inferred from homology"/>
<dbReference type="InterPro" id="IPR013525">
    <property type="entry name" value="ABC2_TM"/>
</dbReference>
<dbReference type="GO" id="GO:0005886">
    <property type="term" value="C:plasma membrane"/>
    <property type="evidence" value="ECO:0007669"/>
    <property type="project" value="UniProtKB-SubCell"/>
</dbReference>
<keyword evidence="11" id="KW-1185">Reference proteome</keyword>
<evidence type="ECO:0000256" key="1">
    <source>
        <dbReference type="ARBA" id="ARBA00004651"/>
    </source>
</evidence>
<keyword evidence="7 8" id="KW-0472">Membrane</keyword>
<dbReference type="Proteomes" id="UP000319976">
    <property type="component" value="Chromosome"/>
</dbReference>
<evidence type="ECO:0000256" key="6">
    <source>
        <dbReference type="ARBA" id="ARBA00022989"/>
    </source>
</evidence>
<gene>
    <name evidence="10" type="ORF">V22_29290</name>
</gene>
<comment type="subcellular location">
    <subcellularLocation>
        <location evidence="1">Cell membrane</location>
        <topology evidence="1">Multi-pass membrane protein</topology>
    </subcellularLocation>
</comment>
<dbReference type="PANTHER" id="PTHR30294:SF38">
    <property type="entry name" value="TRANSPORT PERMEASE PROTEIN"/>
    <property type="match status" value="1"/>
</dbReference>
<dbReference type="OrthoDB" id="3078158at2"/>
<feature type="domain" description="ABC transmembrane type-2" evidence="9">
    <location>
        <begin position="246"/>
        <end position="480"/>
    </location>
</feature>
<dbReference type="RefSeq" id="WP_145263975.1">
    <property type="nucleotide sequence ID" value="NZ_CP036316.1"/>
</dbReference>
<keyword evidence="5 8" id="KW-0812">Transmembrane</keyword>
<evidence type="ECO:0000313" key="10">
    <source>
        <dbReference type="EMBL" id="QDT65670.1"/>
    </source>
</evidence>
<keyword evidence="3" id="KW-0813">Transport</keyword>
<evidence type="ECO:0000256" key="2">
    <source>
        <dbReference type="ARBA" id="ARBA00007783"/>
    </source>
</evidence>
<reference evidence="10 11" key="1">
    <citation type="submission" date="2019-02" db="EMBL/GenBank/DDBJ databases">
        <title>Deep-cultivation of Planctomycetes and their phenomic and genomic characterization uncovers novel biology.</title>
        <authorList>
            <person name="Wiegand S."/>
            <person name="Jogler M."/>
            <person name="Boedeker C."/>
            <person name="Pinto D."/>
            <person name="Vollmers J."/>
            <person name="Rivas-Marin E."/>
            <person name="Kohn T."/>
            <person name="Peeters S.H."/>
            <person name="Heuer A."/>
            <person name="Rast P."/>
            <person name="Oberbeckmann S."/>
            <person name="Bunk B."/>
            <person name="Jeske O."/>
            <person name="Meyerdierks A."/>
            <person name="Storesund J.E."/>
            <person name="Kallscheuer N."/>
            <person name="Luecker S."/>
            <person name="Lage O.M."/>
            <person name="Pohl T."/>
            <person name="Merkel B.J."/>
            <person name="Hornburger P."/>
            <person name="Mueller R.-W."/>
            <person name="Bruemmer F."/>
            <person name="Labrenz M."/>
            <person name="Spormann A.M."/>
            <person name="Op den Camp H."/>
            <person name="Overmann J."/>
            <person name="Amann R."/>
            <person name="Jetten M.S.M."/>
            <person name="Mascher T."/>
            <person name="Medema M.H."/>
            <person name="Devos D.P."/>
            <person name="Kaster A.-K."/>
            <person name="Ovreas L."/>
            <person name="Rohde M."/>
            <person name="Galperin M.Y."/>
            <person name="Jogler C."/>
        </authorList>
    </citation>
    <scope>NUCLEOTIDE SEQUENCE [LARGE SCALE GENOMIC DNA]</scope>
    <source>
        <strain evidence="10 11">V22</strain>
    </source>
</reference>
<evidence type="ECO:0000256" key="5">
    <source>
        <dbReference type="ARBA" id="ARBA00022692"/>
    </source>
</evidence>
<feature type="transmembrane region" description="Helical" evidence="8">
    <location>
        <begin position="290"/>
        <end position="310"/>
    </location>
</feature>
<protein>
    <submittedName>
        <fullName evidence="10">ABC-2 family transporter protein</fullName>
    </submittedName>
</protein>
<dbReference type="AlphaFoldDB" id="A0A517TBC0"/>
<feature type="transmembrane region" description="Helical" evidence="8">
    <location>
        <begin position="397"/>
        <end position="418"/>
    </location>
</feature>
<comment type="similarity">
    <text evidence="2">Belongs to the ABC-2 integral membrane protein family.</text>
</comment>
<evidence type="ECO:0000256" key="8">
    <source>
        <dbReference type="SAM" id="Phobius"/>
    </source>
</evidence>
<dbReference type="EMBL" id="CP036316">
    <property type="protein sequence ID" value="QDT65670.1"/>
    <property type="molecule type" value="Genomic_DNA"/>
</dbReference>
<evidence type="ECO:0000259" key="9">
    <source>
        <dbReference type="PROSITE" id="PS51012"/>
    </source>
</evidence>
<dbReference type="InterPro" id="IPR051449">
    <property type="entry name" value="ABC-2_transporter_component"/>
</dbReference>